<evidence type="ECO:0000313" key="2">
    <source>
        <dbReference type="EMBL" id="MFD1234193.1"/>
    </source>
</evidence>
<name>A0ABW3VHQ7_9PSEU</name>
<accession>A0ABW3VHQ7</accession>
<feature type="domain" description="ANTAR" evidence="1">
    <location>
        <begin position="75"/>
        <end position="136"/>
    </location>
</feature>
<evidence type="ECO:0000313" key="3">
    <source>
        <dbReference type="Proteomes" id="UP001597182"/>
    </source>
</evidence>
<keyword evidence="3" id="KW-1185">Reference proteome</keyword>
<dbReference type="Gene3D" id="1.10.10.10">
    <property type="entry name" value="Winged helix-like DNA-binding domain superfamily/Winged helix DNA-binding domain"/>
    <property type="match status" value="1"/>
</dbReference>
<dbReference type="RefSeq" id="WP_346089888.1">
    <property type="nucleotide sequence ID" value="NZ_BAABKS010000005.1"/>
</dbReference>
<dbReference type="Proteomes" id="UP001597182">
    <property type="component" value="Unassembled WGS sequence"/>
</dbReference>
<comment type="caution">
    <text evidence="2">The sequence shown here is derived from an EMBL/GenBank/DDBJ whole genome shotgun (WGS) entry which is preliminary data.</text>
</comment>
<protein>
    <submittedName>
        <fullName evidence="2">ANTAR domain-containing protein</fullName>
    </submittedName>
</protein>
<gene>
    <name evidence="2" type="ORF">ACFQ34_12965</name>
</gene>
<dbReference type="InterPro" id="IPR011006">
    <property type="entry name" value="CheY-like_superfamily"/>
</dbReference>
<sequence>MTAGEPVRLDLTATDDRRWPGFRSRMRAETAIRSVLSHPLPDVVPASLNVYLATPPPGDDVVAAAAVAAGLVLAAAAARDRADQLREALDSSRTIGAAIGILMVRDGVTRDAAFAALREASQLRNRKLRDLAAEIVASRTG</sequence>
<dbReference type="SMART" id="SM01012">
    <property type="entry name" value="ANTAR"/>
    <property type="match status" value="1"/>
</dbReference>
<evidence type="ECO:0000259" key="1">
    <source>
        <dbReference type="PROSITE" id="PS50921"/>
    </source>
</evidence>
<dbReference type="EMBL" id="JBHTMB010000115">
    <property type="protein sequence ID" value="MFD1234193.1"/>
    <property type="molecule type" value="Genomic_DNA"/>
</dbReference>
<organism evidence="2 3">
    <name type="scientific">Pseudonocardia benzenivorans</name>
    <dbReference type="NCBI Taxonomy" id="228005"/>
    <lineage>
        <taxon>Bacteria</taxon>
        <taxon>Bacillati</taxon>
        <taxon>Actinomycetota</taxon>
        <taxon>Actinomycetes</taxon>
        <taxon>Pseudonocardiales</taxon>
        <taxon>Pseudonocardiaceae</taxon>
        <taxon>Pseudonocardia</taxon>
    </lineage>
</organism>
<dbReference type="SUPFAM" id="SSF52172">
    <property type="entry name" value="CheY-like"/>
    <property type="match status" value="1"/>
</dbReference>
<dbReference type="InterPro" id="IPR005561">
    <property type="entry name" value="ANTAR"/>
</dbReference>
<dbReference type="Pfam" id="PF03861">
    <property type="entry name" value="ANTAR"/>
    <property type="match status" value="1"/>
</dbReference>
<proteinExistence type="predicted"/>
<dbReference type="InterPro" id="IPR036388">
    <property type="entry name" value="WH-like_DNA-bd_sf"/>
</dbReference>
<reference evidence="3" key="1">
    <citation type="journal article" date="2019" name="Int. J. Syst. Evol. Microbiol.">
        <title>The Global Catalogue of Microorganisms (GCM) 10K type strain sequencing project: providing services to taxonomists for standard genome sequencing and annotation.</title>
        <authorList>
            <consortium name="The Broad Institute Genomics Platform"/>
            <consortium name="The Broad Institute Genome Sequencing Center for Infectious Disease"/>
            <person name="Wu L."/>
            <person name="Ma J."/>
        </authorList>
    </citation>
    <scope>NUCLEOTIDE SEQUENCE [LARGE SCALE GENOMIC DNA]</scope>
    <source>
        <strain evidence="3">CCUG 49018</strain>
    </source>
</reference>
<dbReference type="PROSITE" id="PS50921">
    <property type="entry name" value="ANTAR"/>
    <property type="match status" value="1"/>
</dbReference>